<gene>
    <name evidence="1" type="ORF">AKJ51_04465</name>
</gene>
<dbReference type="AlphaFoldDB" id="A0A133VHP2"/>
<name>A0A133VHP2_9EURY</name>
<evidence type="ECO:0000313" key="2">
    <source>
        <dbReference type="Proteomes" id="UP000070263"/>
    </source>
</evidence>
<evidence type="ECO:0000313" key="1">
    <source>
        <dbReference type="EMBL" id="KXB05930.1"/>
    </source>
</evidence>
<comment type="caution">
    <text evidence="1">The sequence shown here is derived from an EMBL/GenBank/DDBJ whole genome shotgun (WGS) entry which is preliminary data.</text>
</comment>
<reference evidence="1 2" key="1">
    <citation type="journal article" date="2016" name="Sci. Rep.">
        <title>Metabolic traits of an uncultured archaeal lineage -MSBL1- from brine pools of the Red Sea.</title>
        <authorList>
            <person name="Mwirichia R."/>
            <person name="Alam I."/>
            <person name="Rashid M."/>
            <person name="Vinu M."/>
            <person name="Ba-Alawi W."/>
            <person name="Anthony Kamau A."/>
            <person name="Kamanda Ngugi D."/>
            <person name="Goker M."/>
            <person name="Klenk H.P."/>
            <person name="Bajic V."/>
            <person name="Stingl U."/>
        </authorList>
    </citation>
    <scope>NUCLEOTIDE SEQUENCE [LARGE SCALE GENOMIC DNA]</scope>
    <source>
        <strain evidence="1">SCGC-AAA382A20</strain>
    </source>
</reference>
<dbReference type="EMBL" id="LHYE01000067">
    <property type="protein sequence ID" value="KXB05930.1"/>
    <property type="molecule type" value="Genomic_DNA"/>
</dbReference>
<dbReference type="Proteomes" id="UP000070263">
    <property type="component" value="Unassembled WGS sequence"/>
</dbReference>
<organism evidence="1 2">
    <name type="scientific">candidate division MSBL1 archaeon SCGC-AAA382A20</name>
    <dbReference type="NCBI Taxonomy" id="1698280"/>
    <lineage>
        <taxon>Archaea</taxon>
        <taxon>Methanobacteriati</taxon>
        <taxon>Methanobacteriota</taxon>
        <taxon>candidate division MSBL1</taxon>
    </lineage>
</organism>
<keyword evidence="2" id="KW-1185">Reference proteome</keyword>
<proteinExistence type="predicted"/>
<accession>A0A133VHP2</accession>
<sequence length="63" mass="7226">MKKKKRLSSVYIITERRGNVKDLFEKLGLSRVKLITGALTFETFLAKLKMVEMGRQNPGKDVI</sequence>
<protein>
    <submittedName>
        <fullName evidence="1">Uncharacterized protein</fullName>
    </submittedName>
</protein>